<dbReference type="Proteomes" id="UP000012153">
    <property type="component" value="Unassembled WGS sequence"/>
</dbReference>
<sequence>MHYVFCMQFIDQSGEPGPAVMAAGFAPIFLRPTHVKMNFL</sequence>
<organism evidence="1 2">
    <name type="scientific">Leptospira noguchii serovar Autumnalis str. ZUN142</name>
    <dbReference type="NCBI Taxonomy" id="1085540"/>
    <lineage>
        <taxon>Bacteria</taxon>
        <taxon>Pseudomonadati</taxon>
        <taxon>Spirochaetota</taxon>
        <taxon>Spirochaetia</taxon>
        <taxon>Leptospirales</taxon>
        <taxon>Leptospiraceae</taxon>
        <taxon>Leptospira</taxon>
    </lineage>
</organism>
<dbReference type="EMBL" id="AHOP02000011">
    <property type="protein sequence ID" value="EMO42441.1"/>
    <property type="molecule type" value="Genomic_DNA"/>
</dbReference>
<name>M6UI15_9LEPT</name>
<dbReference type="AlphaFoldDB" id="M6UI15"/>
<reference evidence="1 2" key="1">
    <citation type="submission" date="2013-01" db="EMBL/GenBank/DDBJ databases">
        <authorList>
            <person name="Harkins D.M."/>
            <person name="Durkin A.S."/>
            <person name="Brinkac L.M."/>
            <person name="Haft D.H."/>
            <person name="Selengut J.D."/>
            <person name="Sanka R."/>
            <person name="DePew J."/>
            <person name="Purushe J."/>
            <person name="Matthias M.A."/>
            <person name="Vinetz J.M."/>
            <person name="Sutton G.G."/>
            <person name="Nierman W.C."/>
            <person name="Fouts D.E."/>
        </authorList>
    </citation>
    <scope>NUCLEOTIDE SEQUENCE [LARGE SCALE GENOMIC DNA]</scope>
    <source>
        <strain evidence="1 2">ZUN142</strain>
    </source>
</reference>
<accession>M6UI15</accession>
<comment type="caution">
    <text evidence="1">The sequence shown here is derived from an EMBL/GenBank/DDBJ whole genome shotgun (WGS) entry which is preliminary data.</text>
</comment>
<evidence type="ECO:0000313" key="1">
    <source>
        <dbReference type="EMBL" id="EMO42441.1"/>
    </source>
</evidence>
<protein>
    <submittedName>
        <fullName evidence="1">Uncharacterized protein</fullName>
    </submittedName>
</protein>
<evidence type="ECO:0000313" key="2">
    <source>
        <dbReference type="Proteomes" id="UP000012153"/>
    </source>
</evidence>
<gene>
    <name evidence="1" type="ORF">LEP1GSC186_1605</name>
</gene>
<proteinExistence type="predicted"/>